<dbReference type="WBParaSite" id="Csp11.Scaffold582.g4648.t1">
    <property type="protein sequence ID" value="Csp11.Scaffold582.g4648.t1"/>
    <property type="gene ID" value="Csp11.Scaffold582.g4648"/>
</dbReference>
<organism evidence="3 4">
    <name type="scientific">Caenorhabditis tropicalis</name>
    <dbReference type="NCBI Taxonomy" id="1561998"/>
    <lineage>
        <taxon>Eukaryota</taxon>
        <taxon>Metazoa</taxon>
        <taxon>Ecdysozoa</taxon>
        <taxon>Nematoda</taxon>
        <taxon>Chromadorea</taxon>
        <taxon>Rhabditida</taxon>
        <taxon>Rhabditina</taxon>
        <taxon>Rhabditomorpha</taxon>
        <taxon>Rhabditoidea</taxon>
        <taxon>Rhabditidae</taxon>
        <taxon>Peloderinae</taxon>
        <taxon>Caenorhabditis</taxon>
    </lineage>
</organism>
<keyword evidence="1" id="KW-0472">Membrane</keyword>
<evidence type="ECO:0000313" key="4">
    <source>
        <dbReference type="WBParaSite" id="Csp11.Scaffold582.g4648.t1"/>
    </source>
</evidence>
<feature type="signal peptide" evidence="2">
    <location>
        <begin position="1"/>
        <end position="16"/>
    </location>
</feature>
<protein>
    <submittedName>
        <fullName evidence="4">Peptidase S72 domain-containing protein</fullName>
    </submittedName>
</protein>
<keyword evidence="1" id="KW-1133">Transmembrane helix</keyword>
<feature type="transmembrane region" description="Helical" evidence="1">
    <location>
        <begin position="407"/>
        <end position="431"/>
    </location>
</feature>
<reference evidence="4" key="1">
    <citation type="submission" date="2016-11" db="UniProtKB">
        <authorList>
            <consortium name="WormBaseParasite"/>
        </authorList>
    </citation>
    <scope>IDENTIFICATION</scope>
</reference>
<keyword evidence="1" id="KW-0812">Transmembrane</keyword>
<dbReference type="Proteomes" id="UP000095282">
    <property type="component" value="Unplaced"/>
</dbReference>
<proteinExistence type="predicted"/>
<sequence>MRVLLFLLLFVHLTDTVSYHPLQDYKLHINGSAEYRNFSINASTLFSEIVLHPKIFLCIENQLDSNVSIHLWNYVHESFKNTLDLDHKLTAVGKTLITDWNRVIENGLKISVDTHGTNATGYLIFKKCRRDLFTTLGMDNIRVELKQMFNCTGFIQLYISRCEFSPKLKLFAPMKIGSATFDKETVNYISALFNDTSCLNDYQGKRYEYRTKDKYGLYFHIEALEDSIGYTAIYESFRAKLIYHEIENEEYVEGERDTSVVNIFRIMKPLEVTTEMVISYLLDRTRLKPPVSLRLYVSATAPIELSFSQCRSETKRDWKKIGSNINESVIAWYTFDSEGVDLLRGLTDSPNCQDKPYPRIFLHVKSEKRNNLNFEFSIVNGTDLNVVHSCETSEQLKLEATKLQNQALLVLMHFTLIVIIILGVGSIVLIVKQMRKSGYKKKEKTNQIELTTVPPTELFVPVPNLIDY</sequence>
<keyword evidence="3" id="KW-1185">Reference proteome</keyword>
<feature type="chain" id="PRO_5009307369" evidence="2">
    <location>
        <begin position="17"/>
        <end position="468"/>
    </location>
</feature>
<accession>A0A1I7TCS5</accession>
<name>A0A1I7TCS5_9PELO</name>
<evidence type="ECO:0000256" key="2">
    <source>
        <dbReference type="SAM" id="SignalP"/>
    </source>
</evidence>
<keyword evidence="2" id="KW-0732">Signal</keyword>
<evidence type="ECO:0000256" key="1">
    <source>
        <dbReference type="SAM" id="Phobius"/>
    </source>
</evidence>
<evidence type="ECO:0000313" key="3">
    <source>
        <dbReference type="Proteomes" id="UP000095282"/>
    </source>
</evidence>
<dbReference type="AlphaFoldDB" id="A0A1I7TCS5"/>